<dbReference type="GO" id="GO:0030641">
    <property type="term" value="P:regulation of cellular pH"/>
    <property type="evidence" value="ECO:0007669"/>
    <property type="project" value="TreeGrafter"/>
</dbReference>
<evidence type="ECO:0000313" key="9">
    <source>
        <dbReference type="Proteomes" id="UP000007798"/>
    </source>
</evidence>
<feature type="transmembrane region" description="Helical" evidence="6">
    <location>
        <begin position="372"/>
        <end position="395"/>
    </location>
</feature>
<sequence length="417" mass="47666">MLLIWILLVNYAFAGVYIPNTPPVLILGTDLGPSKSIFQPVRSAEFGQLLKPLWNDHIFMVYMAPELTSKDFNCKDCYPFARQVLPRTYYSQVQNPLKALEKMGKMKWPDKRNSSTLTKELEEEIPCSLSVINAFNLTDRQLDQHDTFMYNISKHLSKCSHKSLHIYTSYNELERVLKRRRWRRAEFKLLPPGDQMREIVTTVREGSRHGKEKQNLTILRNELAVVGVEKIVLALEMHFGTLTYYERSVLNIHDAALSMAMIDMANVLKGMTIMIKIDLGYLTITVLPCDGNWAISRLTLNGNTSFFLPNMPYFGEKFSFCCNSLTGHTDNGSRLSLYSFHLDIVTNDSESGIDPNYKAKPCWSCDQYVTPQILQCLFTVSILVSILAIGVAMIWDIGRTQRMQNANHPDINIKTIS</sequence>
<gene>
    <name evidence="8" type="primary">Dwil\GK14624</name>
    <name evidence="8" type="ORF">Dwil_GK14624</name>
</gene>
<evidence type="ECO:0000256" key="1">
    <source>
        <dbReference type="ARBA" id="ARBA00004167"/>
    </source>
</evidence>
<dbReference type="PhylomeDB" id="B4MWM2"/>
<dbReference type="GO" id="GO:0001671">
    <property type="term" value="F:ATPase activator activity"/>
    <property type="evidence" value="ECO:0007669"/>
    <property type="project" value="TreeGrafter"/>
</dbReference>
<evidence type="ECO:0000256" key="5">
    <source>
        <dbReference type="ARBA" id="ARBA00023136"/>
    </source>
</evidence>
<feature type="domain" description="V-type proton ATPase subunit S1/VOA1 transmembrane" evidence="7">
    <location>
        <begin position="367"/>
        <end position="399"/>
    </location>
</feature>
<dbReference type="HOGENOM" id="CLU_662718_0_0_1"/>
<keyword evidence="4 6" id="KW-1133">Transmembrane helix</keyword>
<comment type="subcellular location">
    <subcellularLocation>
        <location evidence="1">Membrane</location>
        <topology evidence="1">Single-pass membrane protein</topology>
    </subcellularLocation>
</comment>
<dbReference type="STRING" id="7260.B4MWM2"/>
<dbReference type="EMBL" id="CH963857">
    <property type="protein sequence ID" value="EDW76511.1"/>
    <property type="molecule type" value="Genomic_DNA"/>
</dbReference>
<dbReference type="Pfam" id="PF20520">
    <property type="entry name" value="Ac45-VOA1_TM"/>
    <property type="match status" value="1"/>
</dbReference>
<name>B4MWM2_DROWI</name>
<dbReference type="GO" id="GO:0033176">
    <property type="term" value="C:proton-transporting V-type ATPase complex"/>
    <property type="evidence" value="ECO:0007669"/>
    <property type="project" value="TreeGrafter"/>
</dbReference>
<proteinExistence type="inferred from homology"/>
<comment type="similarity">
    <text evidence="2">Belongs to the vacuolar ATPase subunit S1 family.</text>
</comment>
<dbReference type="AlphaFoldDB" id="B4MWM2"/>
<protein>
    <recommendedName>
        <fullName evidence="7">V-type proton ATPase subunit S1/VOA1 transmembrane domain-containing protein</fullName>
    </recommendedName>
</protein>
<accession>B4MWM2</accession>
<evidence type="ECO:0000256" key="3">
    <source>
        <dbReference type="ARBA" id="ARBA00022692"/>
    </source>
</evidence>
<dbReference type="InterPro" id="IPR008388">
    <property type="entry name" value="Ac45_acc_su"/>
</dbReference>
<dbReference type="InterPro" id="IPR046756">
    <property type="entry name" value="VAS1/VOA1_TM"/>
</dbReference>
<dbReference type="OrthoDB" id="7863632at2759"/>
<dbReference type="PANTHER" id="PTHR12471">
    <property type="entry name" value="VACUOLAR ATP SYNTHASE SUBUNIT S1"/>
    <property type="match status" value="1"/>
</dbReference>
<keyword evidence="3 6" id="KW-0812">Transmembrane</keyword>
<keyword evidence="5 6" id="KW-0472">Membrane</keyword>
<evidence type="ECO:0000256" key="2">
    <source>
        <dbReference type="ARBA" id="ARBA00009037"/>
    </source>
</evidence>
<dbReference type="PANTHER" id="PTHR12471:SF7">
    <property type="entry name" value="V-TYPE PROTON ATPASE SUBUNIT S1"/>
    <property type="match status" value="1"/>
</dbReference>
<dbReference type="InParanoid" id="B4MWM2"/>
<dbReference type="OMA" id="DINCDVC"/>
<evidence type="ECO:0000313" key="8">
    <source>
        <dbReference type="EMBL" id="EDW76511.1"/>
    </source>
</evidence>
<keyword evidence="9" id="KW-1185">Reference proteome</keyword>
<dbReference type="Proteomes" id="UP000007798">
    <property type="component" value="Unassembled WGS sequence"/>
</dbReference>
<evidence type="ECO:0000256" key="6">
    <source>
        <dbReference type="SAM" id="Phobius"/>
    </source>
</evidence>
<organism evidence="8 9">
    <name type="scientific">Drosophila willistoni</name>
    <name type="common">Fruit fly</name>
    <dbReference type="NCBI Taxonomy" id="7260"/>
    <lineage>
        <taxon>Eukaryota</taxon>
        <taxon>Metazoa</taxon>
        <taxon>Ecdysozoa</taxon>
        <taxon>Arthropoda</taxon>
        <taxon>Hexapoda</taxon>
        <taxon>Insecta</taxon>
        <taxon>Pterygota</taxon>
        <taxon>Neoptera</taxon>
        <taxon>Endopterygota</taxon>
        <taxon>Diptera</taxon>
        <taxon>Brachycera</taxon>
        <taxon>Muscomorpha</taxon>
        <taxon>Ephydroidea</taxon>
        <taxon>Drosophilidae</taxon>
        <taxon>Drosophila</taxon>
        <taxon>Sophophora</taxon>
    </lineage>
</organism>
<evidence type="ECO:0000256" key="4">
    <source>
        <dbReference type="ARBA" id="ARBA00022989"/>
    </source>
</evidence>
<reference evidence="8 9" key="1">
    <citation type="journal article" date="2007" name="Nature">
        <title>Evolution of genes and genomes on the Drosophila phylogeny.</title>
        <authorList>
            <consortium name="Drosophila 12 Genomes Consortium"/>
            <person name="Clark A.G."/>
            <person name="Eisen M.B."/>
            <person name="Smith D.R."/>
            <person name="Bergman C.M."/>
            <person name="Oliver B."/>
            <person name="Markow T.A."/>
            <person name="Kaufman T.C."/>
            <person name="Kellis M."/>
            <person name="Gelbart W."/>
            <person name="Iyer V.N."/>
            <person name="Pollard D.A."/>
            <person name="Sackton T.B."/>
            <person name="Larracuente A.M."/>
            <person name="Singh N.D."/>
            <person name="Abad J.P."/>
            <person name="Abt D.N."/>
            <person name="Adryan B."/>
            <person name="Aguade M."/>
            <person name="Akashi H."/>
            <person name="Anderson W.W."/>
            <person name="Aquadro C.F."/>
            <person name="Ardell D.H."/>
            <person name="Arguello R."/>
            <person name="Artieri C.G."/>
            <person name="Barbash D.A."/>
            <person name="Barker D."/>
            <person name="Barsanti P."/>
            <person name="Batterham P."/>
            <person name="Batzoglou S."/>
            <person name="Begun D."/>
            <person name="Bhutkar A."/>
            <person name="Blanco E."/>
            <person name="Bosak S.A."/>
            <person name="Bradley R.K."/>
            <person name="Brand A.D."/>
            <person name="Brent M.R."/>
            <person name="Brooks A.N."/>
            <person name="Brown R.H."/>
            <person name="Butlin R.K."/>
            <person name="Caggese C."/>
            <person name="Calvi B.R."/>
            <person name="Bernardo de Carvalho A."/>
            <person name="Caspi A."/>
            <person name="Castrezana S."/>
            <person name="Celniker S.E."/>
            <person name="Chang J.L."/>
            <person name="Chapple C."/>
            <person name="Chatterji S."/>
            <person name="Chinwalla A."/>
            <person name="Civetta A."/>
            <person name="Clifton S.W."/>
            <person name="Comeron J.M."/>
            <person name="Costello J.C."/>
            <person name="Coyne J.A."/>
            <person name="Daub J."/>
            <person name="David R.G."/>
            <person name="Delcher A.L."/>
            <person name="Delehaunty K."/>
            <person name="Do C.B."/>
            <person name="Ebling H."/>
            <person name="Edwards K."/>
            <person name="Eickbush T."/>
            <person name="Evans J.D."/>
            <person name="Filipski A."/>
            <person name="Findeiss S."/>
            <person name="Freyhult E."/>
            <person name="Fulton L."/>
            <person name="Fulton R."/>
            <person name="Garcia A.C."/>
            <person name="Gardiner A."/>
            <person name="Garfield D.A."/>
            <person name="Garvin B.E."/>
            <person name="Gibson G."/>
            <person name="Gilbert D."/>
            <person name="Gnerre S."/>
            <person name="Godfrey J."/>
            <person name="Good R."/>
            <person name="Gotea V."/>
            <person name="Gravely B."/>
            <person name="Greenberg A.J."/>
            <person name="Griffiths-Jones S."/>
            <person name="Gross S."/>
            <person name="Guigo R."/>
            <person name="Gustafson E.A."/>
            <person name="Haerty W."/>
            <person name="Hahn M.W."/>
            <person name="Halligan D.L."/>
            <person name="Halpern A.L."/>
            <person name="Halter G.M."/>
            <person name="Han M.V."/>
            <person name="Heger A."/>
            <person name="Hillier L."/>
            <person name="Hinrichs A.S."/>
            <person name="Holmes I."/>
            <person name="Hoskins R.A."/>
            <person name="Hubisz M.J."/>
            <person name="Hultmark D."/>
            <person name="Huntley M.A."/>
            <person name="Jaffe D.B."/>
            <person name="Jagadeeshan S."/>
            <person name="Jeck W.R."/>
            <person name="Johnson J."/>
            <person name="Jones C.D."/>
            <person name="Jordan W.C."/>
            <person name="Karpen G.H."/>
            <person name="Kataoka E."/>
            <person name="Keightley P.D."/>
            <person name="Kheradpour P."/>
            <person name="Kirkness E.F."/>
            <person name="Koerich L.B."/>
            <person name="Kristiansen K."/>
            <person name="Kudrna D."/>
            <person name="Kulathinal R.J."/>
            <person name="Kumar S."/>
            <person name="Kwok R."/>
            <person name="Lander E."/>
            <person name="Langley C.H."/>
            <person name="Lapoint R."/>
            <person name="Lazzaro B.P."/>
            <person name="Lee S.J."/>
            <person name="Levesque L."/>
            <person name="Li R."/>
            <person name="Lin C.F."/>
            <person name="Lin M.F."/>
            <person name="Lindblad-Toh K."/>
            <person name="Llopart A."/>
            <person name="Long M."/>
            <person name="Low L."/>
            <person name="Lozovsky E."/>
            <person name="Lu J."/>
            <person name="Luo M."/>
            <person name="Machado C.A."/>
            <person name="Makalowski W."/>
            <person name="Marzo M."/>
            <person name="Matsuda M."/>
            <person name="Matzkin L."/>
            <person name="McAllister B."/>
            <person name="McBride C.S."/>
            <person name="McKernan B."/>
            <person name="McKernan K."/>
            <person name="Mendez-Lago M."/>
            <person name="Minx P."/>
            <person name="Mollenhauer M.U."/>
            <person name="Montooth K."/>
            <person name="Mount S.M."/>
            <person name="Mu X."/>
            <person name="Myers E."/>
            <person name="Negre B."/>
            <person name="Newfeld S."/>
            <person name="Nielsen R."/>
            <person name="Noor M.A."/>
            <person name="O'Grady P."/>
            <person name="Pachter L."/>
            <person name="Papaceit M."/>
            <person name="Parisi M.J."/>
            <person name="Parisi M."/>
            <person name="Parts L."/>
            <person name="Pedersen J.S."/>
            <person name="Pesole G."/>
            <person name="Phillippy A.M."/>
            <person name="Ponting C.P."/>
            <person name="Pop M."/>
            <person name="Porcelli D."/>
            <person name="Powell J.R."/>
            <person name="Prohaska S."/>
            <person name="Pruitt K."/>
            <person name="Puig M."/>
            <person name="Quesneville H."/>
            <person name="Ram K.R."/>
            <person name="Rand D."/>
            <person name="Rasmussen M.D."/>
            <person name="Reed L.K."/>
            <person name="Reenan R."/>
            <person name="Reily A."/>
            <person name="Remington K.A."/>
            <person name="Rieger T.T."/>
            <person name="Ritchie M.G."/>
            <person name="Robin C."/>
            <person name="Rogers Y.H."/>
            <person name="Rohde C."/>
            <person name="Rozas J."/>
            <person name="Rubenfield M.J."/>
            <person name="Ruiz A."/>
            <person name="Russo S."/>
            <person name="Salzberg S.L."/>
            <person name="Sanchez-Gracia A."/>
            <person name="Saranga D.J."/>
            <person name="Sato H."/>
            <person name="Schaeffer S.W."/>
            <person name="Schatz M.C."/>
            <person name="Schlenke T."/>
            <person name="Schwartz R."/>
            <person name="Segarra C."/>
            <person name="Singh R.S."/>
            <person name="Sirot L."/>
            <person name="Sirota M."/>
            <person name="Sisneros N.B."/>
            <person name="Smith C.D."/>
            <person name="Smith T.F."/>
            <person name="Spieth J."/>
            <person name="Stage D.E."/>
            <person name="Stark A."/>
            <person name="Stephan W."/>
            <person name="Strausberg R.L."/>
            <person name="Strempel S."/>
            <person name="Sturgill D."/>
            <person name="Sutton G."/>
            <person name="Sutton G.G."/>
            <person name="Tao W."/>
            <person name="Teichmann S."/>
            <person name="Tobari Y.N."/>
            <person name="Tomimura Y."/>
            <person name="Tsolas J.M."/>
            <person name="Valente V.L."/>
            <person name="Venter E."/>
            <person name="Venter J.C."/>
            <person name="Vicario S."/>
            <person name="Vieira F.G."/>
            <person name="Vilella A.J."/>
            <person name="Villasante A."/>
            <person name="Walenz B."/>
            <person name="Wang J."/>
            <person name="Wasserman M."/>
            <person name="Watts T."/>
            <person name="Wilson D."/>
            <person name="Wilson R.K."/>
            <person name="Wing R.A."/>
            <person name="Wolfner M.F."/>
            <person name="Wong A."/>
            <person name="Wong G.K."/>
            <person name="Wu C.I."/>
            <person name="Wu G."/>
            <person name="Yamamoto D."/>
            <person name="Yang H.P."/>
            <person name="Yang S.P."/>
            <person name="Yorke J.A."/>
            <person name="Yoshida K."/>
            <person name="Zdobnov E."/>
            <person name="Zhang P."/>
            <person name="Zhang Y."/>
            <person name="Zimin A.V."/>
            <person name="Baldwin J."/>
            <person name="Abdouelleil A."/>
            <person name="Abdulkadir J."/>
            <person name="Abebe A."/>
            <person name="Abera B."/>
            <person name="Abreu J."/>
            <person name="Acer S.C."/>
            <person name="Aftuck L."/>
            <person name="Alexander A."/>
            <person name="An P."/>
            <person name="Anderson E."/>
            <person name="Anderson S."/>
            <person name="Arachi H."/>
            <person name="Azer M."/>
            <person name="Bachantsang P."/>
            <person name="Barry A."/>
            <person name="Bayul T."/>
            <person name="Berlin A."/>
            <person name="Bessette D."/>
            <person name="Bloom T."/>
            <person name="Blye J."/>
            <person name="Boguslavskiy L."/>
            <person name="Bonnet C."/>
            <person name="Boukhgalter B."/>
            <person name="Bourzgui I."/>
            <person name="Brown A."/>
            <person name="Cahill P."/>
            <person name="Channer S."/>
            <person name="Cheshatsang Y."/>
            <person name="Chuda L."/>
            <person name="Citroen M."/>
            <person name="Collymore A."/>
            <person name="Cooke P."/>
            <person name="Costello M."/>
            <person name="D'Aco K."/>
            <person name="Daza R."/>
            <person name="De Haan G."/>
            <person name="DeGray S."/>
            <person name="DeMaso C."/>
            <person name="Dhargay N."/>
            <person name="Dooley K."/>
            <person name="Dooley E."/>
            <person name="Doricent M."/>
            <person name="Dorje P."/>
            <person name="Dorjee K."/>
            <person name="Dupes A."/>
            <person name="Elong R."/>
            <person name="Falk J."/>
            <person name="Farina A."/>
            <person name="Faro S."/>
            <person name="Ferguson D."/>
            <person name="Fisher S."/>
            <person name="Foley C.D."/>
            <person name="Franke A."/>
            <person name="Friedrich D."/>
            <person name="Gadbois L."/>
            <person name="Gearin G."/>
            <person name="Gearin C.R."/>
            <person name="Giannoukos G."/>
            <person name="Goode T."/>
            <person name="Graham J."/>
            <person name="Grandbois E."/>
            <person name="Grewal S."/>
            <person name="Gyaltsen K."/>
            <person name="Hafez N."/>
            <person name="Hagos B."/>
            <person name="Hall J."/>
            <person name="Henson C."/>
            <person name="Hollinger A."/>
            <person name="Honan T."/>
            <person name="Huard M.D."/>
            <person name="Hughes L."/>
            <person name="Hurhula B."/>
            <person name="Husby M.E."/>
            <person name="Kamat A."/>
            <person name="Kanga B."/>
            <person name="Kashin S."/>
            <person name="Khazanovich D."/>
            <person name="Kisner P."/>
            <person name="Lance K."/>
            <person name="Lara M."/>
            <person name="Lee W."/>
            <person name="Lennon N."/>
            <person name="Letendre F."/>
            <person name="LeVine R."/>
            <person name="Lipovsky A."/>
            <person name="Liu X."/>
            <person name="Liu J."/>
            <person name="Liu S."/>
            <person name="Lokyitsang T."/>
            <person name="Lokyitsang Y."/>
            <person name="Lubonja R."/>
            <person name="Lui A."/>
            <person name="MacDonald P."/>
            <person name="Magnisalis V."/>
            <person name="Maru K."/>
            <person name="Matthews C."/>
            <person name="McCusker W."/>
            <person name="McDonough S."/>
            <person name="Mehta T."/>
            <person name="Meldrim J."/>
            <person name="Meneus L."/>
            <person name="Mihai O."/>
            <person name="Mihalev A."/>
            <person name="Mihova T."/>
            <person name="Mittelman R."/>
            <person name="Mlenga V."/>
            <person name="Montmayeur A."/>
            <person name="Mulrain L."/>
            <person name="Navidi A."/>
            <person name="Naylor J."/>
            <person name="Negash T."/>
            <person name="Nguyen T."/>
            <person name="Nguyen N."/>
            <person name="Nicol R."/>
            <person name="Norbu C."/>
            <person name="Norbu N."/>
            <person name="Novod N."/>
            <person name="O'Neill B."/>
            <person name="Osman S."/>
            <person name="Markiewicz E."/>
            <person name="Oyono O.L."/>
            <person name="Patti C."/>
            <person name="Phunkhang P."/>
            <person name="Pierre F."/>
            <person name="Priest M."/>
            <person name="Raghuraman S."/>
            <person name="Rege F."/>
            <person name="Reyes R."/>
            <person name="Rise C."/>
            <person name="Rogov P."/>
            <person name="Ross K."/>
            <person name="Ryan E."/>
            <person name="Settipalli S."/>
            <person name="Shea T."/>
            <person name="Sherpa N."/>
            <person name="Shi L."/>
            <person name="Shih D."/>
            <person name="Sparrow T."/>
            <person name="Spaulding J."/>
            <person name="Stalker J."/>
            <person name="Stange-Thomann N."/>
            <person name="Stavropoulos S."/>
            <person name="Stone C."/>
            <person name="Strader C."/>
            <person name="Tesfaye S."/>
            <person name="Thomson T."/>
            <person name="Thoulutsang Y."/>
            <person name="Thoulutsang D."/>
            <person name="Topham K."/>
            <person name="Topping I."/>
            <person name="Tsamla T."/>
            <person name="Vassiliev H."/>
            <person name="Vo A."/>
            <person name="Wangchuk T."/>
            <person name="Wangdi T."/>
            <person name="Weiand M."/>
            <person name="Wilkinson J."/>
            <person name="Wilson A."/>
            <person name="Yadav S."/>
            <person name="Young G."/>
            <person name="Yu Q."/>
            <person name="Zembek L."/>
            <person name="Zhong D."/>
            <person name="Zimmer A."/>
            <person name="Zwirko Z."/>
            <person name="Jaffe D.B."/>
            <person name="Alvarez P."/>
            <person name="Brockman W."/>
            <person name="Butler J."/>
            <person name="Chin C."/>
            <person name="Gnerre S."/>
            <person name="Grabherr M."/>
            <person name="Kleber M."/>
            <person name="Mauceli E."/>
            <person name="MacCallum I."/>
        </authorList>
    </citation>
    <scope>NUCLEOTIDE SEQUENCE [LARGE SCALE GENOMIC DNA]</scope>
    <source>
        <strain evidence="9">Tucson 14030-0811.24</strain>
    </source>
</reference>
<dbReference type="eggNOG" id="KOG3868">
    <property type="taxonomic scope" value="Eukaryota"/>
</dbReference>
<evidence type="ECO:0000259" key="7">
    <source>
        <dbReference type="Pfam" id="PF20520"/>
    </source>
</evidence>